<accession>A0A0C9UXJ0</accession>
<dbReference type="EMBL" id="KN837274">
    <property type="protein sequence ID" value="KIJ29845.1"/>
    <property type="molecule type" value="Genomic_DNA"/>
</dbReference>
<dbReference type="SUPFAM" id="SSF52047">
    <property type="entry name" value="RNI-like"/>
    <property type="match status" value="1"/>
</dbReference>
<protein>
    <submittedName>
        <fullName evidence="1">Uncharacterized protein</fullName>
    </submittedName>
</protein>
<gene>
    <name evidence="1" type="ORF">M422DRAFT_36810</name>
</gene>
<proteinExistence type="predicted"/>
<reference evidence="1 2" key="1">
    <citation type="submission" date="2014-06" db="EMBL/GenBank/DDBJ databases">
        <title>Evolutionary Origins and Diversification of the Mycorrhizal Mutualists.</title>
        <authorList>
            <consortium name="DOE Joint Genome Institute"/>
            <consortium name="Mycorrhizal Genomics Consortium"/>
            <person name="Kohler A."/>
            <person name="Kuo A."/>
            <person name="Nagy L.G."/>
            <person name="Floudas D."/>
            <person name="Copeland A."/>
            <person name="Barry K.W."/>
            <person name="Cichocki N."/>
            <person name="Veneault-Fourrey C."/>
            <person name="LaButti K."/>
            <person name="Lindquist E.A."/>
            <person name="Lipzen A."/>
            <person name="Lundell T."/>
            <person name="Morin E."/>
            <person name="Murat C."/>
            <person name="Riley R."/>
            <person name="Ohm R."/>
            <person name="Sun H."/>
            <person name="Tunlid A."/>
            <person name="Henrissat B."/>
            <person name="Grigoriev I.V."/>
            <person name="Hibbett D.S."/>
            <person name="Martin F."/>
        </authorList>
    </citation>
    <scope>NUCLEOTIDE SEQUENCE [LARGE SCALE GENOMIC DNA]</scope>
    <source>
        <strain evidence="1 2">SS14</strain>
    </source>
</reference>
<evidence type="ECO:0000313" key="1">
    <source>
        <dbReference type="EMBL" id="KIJ29845.1"/>
    </source>
</evidence>
<name>A0A0C9UXJ0_SPHS4</name>
<dbReference type="HOGENOM" id="CLU_1598538_0_0_1"/>
<evidence type="ECO:0000313" key="2">
    <source>
        <dbReference type="Proteomes" id="UP000054279"/>
    </source>
</evidence>
<dbReference type="Proteomes" id="UP000054279">
    <property type="component" value="Unassembled WGS sequence"/>
</dbReference>
<keyword evidence="2" id="KW-1185">Reference proteome</keyword>
<sequence>MVPCFEIFSFGRFPKLKALRLLRTYIYPGKPGSSATTVLMNSATLPQLREFTLTVHSNVYSRDMTDKAKADMGYGFLARHPQLESLAVISFSGDFWQPLSLERNHCPNIRVLCIGAQPELTDAFSSLADQLQKLSGYIGRRSLPLLEHMSMLQECVLHVTDYLPISFIRSLPISI</sequence>
<feature type="non-terminal residue" evidence="1">
    <location>
        <position position="175"/>
    </location>
</feature>
<dbReference type="AlphaFoldDB" id="A0A0C9UXJ0"/>
<organism evidence="1 2">
    <name type="scientific">Sphaerobolus stellatus (strain SS14)</name>
    <dbReference type="NCBI Taxonomy" id="990650"/>
    <lineage>
        <taxon>Eukaryota</taxon>
        <taxon>Fungi</taxon>
        <taxon>Dikarya</taxon>
        <taxon>Basidiomycota</taxon>
        <taxon>Agaricomycotina</taxon>
        <taxon>Agaricomycetes</taxon>
        <taxon>Phallomycetidae</taxon>
        <taxon>Geastrales</taxon>
        <taxon>Sphaerobolaceae</taxon>
        <taxon>Sphaerobolus</taxon>
    </lineage>
</organism>